<dbReference type="CDD" id="cd01949">
    <property type="entry name" value="GGDEF"/>
    <property type="match status" value="1"/>
</dbReference>
<dbReference type="Gene3D" id="3.20.20.450">
    <property type="entry name" value="EAL domain"/>
    <property type="match status" value="1"/>
</dbReference>
<protein>
    <submittedName>
        <fullName evidence="5">EAL domain-containing protein</fullName>
    </submittedName>
</protein>
<sequence>MDDSVKDPASQVGASLLCDVMDVLPGTFYVLNEAGHFVLWNQQVERITGREAAQLRAIHMLELFPPADRPAIAQAFCDVFERQGMVQVEAHLLVHGRQIPFLFCGSRLEADGQLFLLGCGIDLSSHYEQKDTLELRERALHAVNNGVVITRCDGADNPIVYVNPAFERITGYSLQEALGRDSRFMAAPGHDNVTRAHLAAAIAARRPLTVVLRNRRKNGELYWNHLSITPVRDRHHKVSHYVGIIEDVTEQRQRMAQLEHQVTHDALTGLANRTLLRDRIEHAITSARRSGLSAAVILLDLNKFKEINDTLGHDAGDQVLCTVAQRLQDAVRDSDTVARLGGDEFVLVLPDQPDLRYTLGMISRIRRELTARFDIDGHPVPIDGSMGVAIYPNDADNFAALLRAADAAMYEGKRGGAGAVHFYSPEMTTASASRVRMEQALREALRHDEIHLALQPNVSVADGKLLGLEALLRWRHPELGELLPGEFLPDAESNGLIVELGRRVVERACSLLNRLDDLGYRNLPVSINVSRREFARADYLPYLAGKMAQHGVDPTRLKLEVREAQLMHDPEQARKLCAGVRKLGLRLSVDQFGGGITDLYCLRSLTVDQLKMAPASVQEICPHGQHGALAKTMLDIGHNLNIPVVATAVETQAQRDFLAAHGCPGMQGRYVSDPMTPGALERWLEMRGVH</sequence>
<dbReference type="Pfam" id="PF08448">
    <property type="entry name" value="PAS_4"/>
    <property type="match status" value="1"/>
</dbReference>
<dbReference type="InterPro" id="IPR029787">
    <property type="entry name" value="Nucleotide_cyclase"/>
</dbReference>
<dbReference type="SUPFAM" id="SSF55785">
    <property type="entry name" value="PYP-like sensor domain (PAS domain)"/>
    <property type="match status" value="2"/>
</dbReference>
<evidence type="ECO:0000259" key="2">
    <source>
        <dbReference type="PROSITE" id="PS50113"/>
    </source>
</evidence>
<feature type="domain" description="PAS" evidence="1">
    <location>
        <begin position="132"/>
        <end position="180"/>
    </location>
</feature>
<dbReference type="InterPro" id="IPR052155">
    <property type="entry name" value="Biofilm_reg_signaling"/>
</dbReference>
<dbReference type="PROSITE" id="PS50883">
    <property type="entry name" value="EAL"/>
    <property type="match status" value="1"/>
</dbReference>
<organism evidence="5 6">
    <name type="scientific">Pseudoduganella ginsengisoli</name>
    <dbReference type="NCBI Taxonomy" id="1462440"/>
    <lineage>
        <taxon>Bacteria</taxon>
        <taxon>Pseudomonadati</taxon>
        <taxon>Pseudomonadota</taxon>
        <taxon>Betaproteobacteria</taxon>
        <taxon>Burkholderiales</taxon>
        <taxon>Oxalobacteraceae</taxon>
        <taxon>Telluria group</taxon>
        <taxon>Pseudoduganella</taxon>
    </lineage>
</organism>
<feature type="domain" description="PAC" evidence="2">
    <location>
        <begin position="206"/>
        <end position="260"/>
    </location>
</feature>
<dbReference type="PROSITE" id="PS50112">
    <property type="entry name" value="PAS"/>
    <property type="match status" value="2"/>
</dbReference>
<dbReference type="OrthoDB" id="9813903at2"/>
<dbReference type="SMART" id="SM00091">
    <property type="entry name" value="PAS"/>
    <property type="match status" value="2"/>
</dbReference>
<dbReference type="InterPro" id="IPR000014">
    <property type="entry name" value="PAS"/>
</dbReference>
<dbReference type="SMART" id="SM00052">
    <property type="entry name" value="EAL"/>
    <property type="match status" value="1"/>
</dbReference>
<dbReference type="CDD" id="cd00130">
    <property type="entry name" value="PAS"/>
    <property type="match status" value="2"/>
</dbReference>
<dbReference type="SUPFAM" id="SSF141868">
    <property type="entry name" value="EAL domain-like"/>
    <property type="match status" value="1"/>
</dbReference>
<dbReference type="InterPro" id="IPR035965">
    <property type="entry name" value="PAS-like_dom_sf"/>
</dbReference>
<feature type="domain" description="PAS" evidence="1">
    <location>
        <begin position="13"/>
        <end position="83"/>
    </location>
</feature>
<keyword evidence="6" id="KW-1185">Reference proteome</keyword>
<dbReference type="GO" id="GO:0003824">
    <property type="term" value="F:catalytic activity"/>
    <property type="evidence" value="ECO:0007669"/>
    <property type="project" value="UniProtKB-ARBA"/>
</dbReference>
<dbReference type="Pfam" id="PF00990">
    <property type="entry name" value="GGDEF"/>
    <property type="match status" value="1"/>
</dbReference>
<dbReference type="NCBIfam" id="TIGR00254">
    <property type="entry name" value="GGDEF"/>
    <property type="match status" value="1"/>
</dbReference>
<dbReference type="SUPFAM" id="SSF55073">
    <property type="entry name" value="Nucleotide cyclase"/>
    <property type="match status" value="1"/>
</dbReference>
<feature type="domain" description="GGDEF" evidence="4">
    <location>
        <begin position="292"/>
        <end position="425"/>
    </location>
</feature>
<dbReference type="Pfam" id="PF13426">
    <property type="entry name" value="PAS_9"/>
    <property type="match status" value="1"/>
</dbReference>
<dbReference type="FunFam" id="3.30.70.270:FF:000001">
    <property type="entry name" value="Diguanylate cyclase domain protein"/>
    <property type="match status" value="1"/>
</dbReference>
<dbReference type="InterPro" id="IPR000700">
    <property type="entry name" value="PAS-assoc_C"/>
</dbReference>
<feature type="domain" description="EAL" evidence="3">
    <location>
        <begin position="434"/>
        <end position="688"/>
    </location>
</feature>
<dbReference type="AlphaFoldDB" id="A0A6L6Q6X7"/>
<dbReference type="SMART" id="SM00086">
    <property type="entry name" value="PAC"/>
    <property type="match status" value="1"/>
</dbReference>
<dbReference type="PANTHER" id="PTHR44757:SF2">
    <property type="entry name" value="BIOFILM ARCHITECTURE MAINTENANCE PROTEIN MBAA"/>
    <property type="match status" value="1"/>
</dbReference>
<gene>
    <name evidence="5" type="ORF">GM668_25060</name>
</gene>
<proteinExistence type="predicted"/>
<dbReference type="CDD" id="cd01948">
    <property type="entry name" value="EAL"/>
    <property type="match status" value="1"/>
</dbReference>
<dbReference type="InterPro" id="IPR043128">
    <property type="entry name" value="Rev_trsase/Diguanyl_cyclase"/>
</dbReference>
<dbReference type="PROSITE" id="PS50887">
    <property type="entry name" value="GGDEF"/>
    <property type="match status" value="1"/>
</dbReference>
<reference evidence="5 6" key="1">
    <citation type="submission" date="2019-11" db="EMBL/GenBank/DDBJ databases">
        <title>Type strains purchased from KCTC, JCM and DSMZ.</title>
        <authorList>
            <person name="Lu H."/>
        </authorList>
    </citation>
    <scope>NUCLEOTIDE SEQUENCE [LARGE SCALE GENOMIC DNA]</scope>
    <source>
        <strain evidence="5 6">KCTC 42409</strain>
    </source>
</reference>
<dbReference type="RefSeq" id="WP_155441705.1">
    <property type="nucleotide sequence ID" value="NZ_WNLA01000023.1"/>
</dbReference>
<dbReference type="PROSITE" id="PS50113">
    <property type="entry name" value="PAC"/>
    <property type="match status" value="1"/>
</dbReference>
<dbReference type="InterPro" id="IPR001610">
    <property type="entry name" value="PAC"/>
</dbReference>
<dbReference type="PANTHER" id="PTHR44757">
    <property type="entry name" value="DIGUANYLATE CYCLASE DGCP"/>
    <property type="match status" value="1"/>
</dbReference>
<dbReference type="Gene3D" id="3.30.450.20">
    <property type="entry name" value="PAS domain"/>
    <property type="match status" value="2"/>
</dbReference>
<dbReference type="InterPro" id="IPR001633">
    <property type="entry name" value="EAL_dom"/>
</dbReference>
<accession>A0A6L6Q6X7</accession>
<comment type="caution">
    <text evidence="5">The sequence shown here is derived from an EMBL/GenBank/DDBJ whole genome shotgun (WGS) entry which is preliminary data.</text>
</comment>
<evidence type="ECO:0000259" key="3">
    <source>
        <dbReference type="PROSITE" id="PS50883"/>
    </source>
</evidence>
<dbReference type="InterPro" id="IPR035919">
    <property type="entry name" value="EAL_sf"/>
</dbReference>
<dbReference type="Gene3D" id="3.30.70.270">
    <property type="match status" value="1"/>
</dbReference>
<name>A0A6L6Q6X7_9BURK</name>
<dbReference type="InterPro" id="IPR013656">
    <property type="entry name" value="PAS_4"/>
</dbReference>
<dbReference type="SMART" id="SM00267">
    <property type="entry name" value="GGDEF"/>
    <property type="match status" value="1"/>
</dbReference>
<dbReference type="Proteomes" id="UP000484015">
    <property type="component" value="Unassembled WGS sequence"/>
</dbReference>
<dbReference type="NCBIfam" id="TIGR00229">
    <property type="entry name" value="sensory_box"/>
    <property type="match status" value="2"/>
</dbReference>
<dbReference type="EMBL" id="WNLA01000023">
    <property type="protein sequence ID" value="MTW05355.1"/>
    <property type="molecule type" value="Genomic_DNA"/>
</dbReference>
<evidence type="ECO:0000259" key="1">
    <source>
        <dbReference type="PROSITE" id="PS50112"/>
    </source>
</evidence>
<dbReference type="Pfam" id="PF00563">
    <property type="entry name" value="EAL"/>
    <property type="match status" value="1"/>
</dbReference>
<evidence type="ECO:0000259" key="4">
    <source>
        <dbReference type="PROSITE" id="PS50887"/>
    </source>
</evidence>
<dbReference type="InterPro" id="IPR000160">
    <property type="entry name" value="GGDEF_dom"/>
</dbReference>
<evidence type="ECO:0000313" key="5">
    <source>
        <dbReference type="EMBL" id="MTW05355.1"/>
    </source>
</evidence>
<evidence type="ECO:0000313" key="6">
    <source>
        <dbReference type="Proteomes" id="UP000484015"/>
    </source>
</evidence>